<evidence type="ECO:0000313" key="4">
    <source>
        <dbReference type="Proteomes" id="UP000030693"/>
    </source>
</evidence>
<evidence type="ECO:0000313" key="3">
    <source>
        <dbReference type="EMBL" id="KCV67294.1"/>
    </source>
</evidence>
<name>A0A058YZ76_FONAL</name>
<keyword evidence="2" id="KW-1133">Transmembrane helix</keyword>
<feature type="region of interest" description="Disordered" evidence="1">
    <location>
        <begin position="84"/>
        <end position="107"/>
    </location>
</feature>
<dbReference type="GeneID" id="20531011"/>
<proteinExistence type="predicted"/>
<feature type="transmembrane region" description="Helical" evidence="2">
    <location>
        <begin position="46"/>
        <end position="73"/>
    </location>
</feature>
<keyword evidence="2" id="KW-0812">Transmembrane</keyword>
<evidence type="ECO:0000256" key="2">
    <source>
        <dbReference type="SAM" id="Phobius"/>
    </source>
</evidence>
<dbReference type="AlphaFoldDB" id="A0A058YZ76"/>
<keyword evidence="4" id="KW-1185">Reference proteome</keyword>
<dbReference type="RefSeq" id="XP_009498301.1">
    <property type="nucleotide sequence ID" value="XM_009500026.1"/>
</dbReference>
<organism evidence="3">
    <name type="scientific">Fonticula alba</name>
    <name type="common">Slime mold</name>
    <dbReference type="NCBI Taxonomy" id="691883"/>
    <lineage>
        <taxon>Eukaryota</taxon>
        <taxon>Rotosphaerida</taxon>
        <taxon>Fonticulaceae</taxon>
        <taxon>Fonticula</taxon>
    </lineage>
</organism>
<protein>
    <submittedName>
        <fullName evidence="3">Uncharacterized protein</fullName>
    </submittedName>
</protein>
<dbReference type="EMBL" id="KK198003">
    <property type="protein sequence ID" value="KCV67294.1"/>
    <property type="molecule type" value="Genomic_DNA"/>
</dbReference>
<dbReference type="Proteomes" id="UP000030693">
    <property type="component" value="Unassembled WGS sequence"/>
</dbReference>
<accession>A0A058YZ76</accession>
<reference evidence="3" key="1">
    <citation type="submission" date="2013-04" db="EMBL/GenBank/DDBJ databases">
        <title>The Genome Sequence of Fonticula alba ATCC 38817.</title>
        <authorList>
            <consortium name="The Broad Institute Genomics Platform"/>
            <person name="Russ C."/>
            <person name="Cuomo C."/>
            <person name="Burger G."/>
            <person name="Gray M.W."/>
            <person name="Holland P.W.H."/>
            <person name="King N."/>
            <person name="Lang F.B.F."/>
            <person name="Roger A.J."/>
            <person name="Ruiz-Trillo I."/>
            <person name="Brown M."/>
            <person name="Walker B."/>
            <person name="Young S."/>
            <person name="Zeng Q."/>
            <person name="Gargeya S."/>
            <person name="Fitzgerald M."/>
            <person name="Haas B."/>
            <person name="Abouelleil A."/>
            <person name="Allen A.W."/>
            <person name="Alvarado L."/>
            <person name="Arachchi H.M."/>
            <person name="Berlin A.M."/>
            <person name="Chapman S.B."/>
            <person name="Gainer-Dewar J."/>
            <person name="Goldberg J."/>
            <person name="Griggs A."/>
            <person name="Gujja S."/>
            <person name="Hansen M."/>
            <person name="Howarth C."/>
            <person name="Imamovic A."/>
            <person name="Ireland A."/>
            <person name="Larimer J."/>
            <person name="McCowan C."/>
            <person name="Murphy C."/>
            <person name="Pearson M."/>
            <person name="Poon T.W."/>
            <person name="Priest M."/>
            <person name="Roberts A."/>
            <person name="Saif S."/>
            <person name="Shea T."/>
            <person name="Sisk P."/>
            <person name="Sykes S."/>
            <person name="Wortman J."/>
            <person name="Nusbaum C."/>
            <person name="Birren B."/>
        </authorList>
    </citation>
    <scope>NUCLEOTIDE SEQUENCE [LARGE SCALE GENOMIC DNA]</scope>
    <source>
        <strain evidence="3">ATCC 38817</strain>
    </source>
</reference>
<feature type="transmembrane region" description="Helical" evidence="2">
    <location>
        <begin position="20"/>
        <end position="39"/>
    </location>
</feature>
<evidence type="ECO:0000256" key="1">
    <source>
        <dbReference type="SAM" id="MobiDB-lite"/>
    </source>
</evidence>
<gene>
    <name evidence="3" type="ORF">H696_06286</name>
</gene>
<keyword evidence="2" id="KW-0472">Membrane</keyword>
<sequence length="107" mass="10836">MVVVPQVGTAPHQAALVVPVARATMGLLAVQATMVVLAITARQAVFVLVPVAGILSLPGALRLVGLMAGGLVVPPGHMAVPAPMAAPMAHDSPKPTVTPFRRPGGRR</sequence>